<evidence type="ECO:0000313" key="1">
    <source>
        <dbReference type="EMBL" id="ANX02764.1"/>
    </source>
</evidence>
<dbReference type="InterPro" id="IPR011990">
    <property type="entry name" value="TPR-like_helical_dom_sf"/>
</dbReference>
<dbReference type="RefSeq" id="WP_068802279.1">
    <property type="nucleotide sequence ID" value="NZ_CP014671.1"/>
</dbReference>
<proteinExistence type="predicted"/>
<evidence type="ECO:0008006" key="3">
    <source>
        <dbReference type="Google" id="ProtNLM"/>
    </source>
</evidence>
<keyword evidence="2" id="KW-1185">Reference proteome</keyword>
<organism evidence="1 2">
    <name type="scientific">Immundisolibacter cernigliae</name>
    <dbReference type="NCBI Taxonomy" id="1810504"/>
    <lineage>
        <taxon>Bacteria</taxon>
        <taxon>Pseudomonadati</taxon>
        <taxon>Pseudomonadota</taxon>
        <taxon>Gammaproteobacteria</taxon>
        <taxon>Immundisolibacterales</taxon>
        <taxon>Immundisolibacteraceae</taxon>
        <taxon>Immundisolibacter</taxon>
    </lineage>
</organism>
<dbReference type="Gene3D" id="1.25.40.10">
    <property type="entry name" value="Tetratricopeptide repeat domain"/>
    <property type="match status" value="1"/>
</dbReference>
<evidence type="ECO:0000313" key="2">
    <source>
        <dbReference type="Proteomes" id="UP000092952"/>
    </source>
</evidence>
<dbReference type="AlphaFoldDB" id="A0A1B1YPS1"/>
<dbReference type="STRING" id="1810504.PG2T_00160"/>
<accession>A0A1B1YPS1</accession>
<dbReference type="EMBL" id="CP014671">
    <property type="protein sequence ID" value="ANX02764.1"/>
    <property type="molecule type" value="Genomic_DNA"/>
</dbReference>
<sequence>MAAVLEPLRRAAATEPAAAGPTSVEQVFLATAVLGGALPPDAEKHLRAAGLNYPDDAVAERHLAAAAALAPDHAAVLIGRYRYFFYKGRWAQALAVAEECLAWAARHLGLPAEWTEVRRDAADFDDYDAVLARFYLFTLKGYAYLHLRLGQLDEGQQAARKLLELDPADRLGGQVLLDVLLRLEQGDDDD</sequence>
<dbReference type="KEGG" id="gbi:PG2T_00160"/>
<dbReference type="InParanoid" id="A0A1B1YPS1"/>
<gene>
    <name evidence="1" type="ORF">PG2T_00160</name>
</gene>
<dbReference type="Proteomes" id="UP000092952">
    <property type="component" value="Chromosome"/>
</dbReference>
<dbReference type="SUPFAM" id="SSF48452">
    <property type="entry name" value="TPR-like"/>
    <property type="match status" value="1"/>
</dbReference>
<protein>
    <recommendedName>
        <fullName evidence="3">Tetratricopeptide repeat protein</fullName>
    </recommendedName>
</protein>
<reference evidence="2" key="1">
    <citation type="submission" date="2016-03" db="EMBL/GenBank/DDBJ databases">
        <title>Complete genome sequence of Solimmundus cernigliae, representing a novel lineage of polycyclic aromatic hydrocarbon degraders within the Gammaproteobacteria.</title>
        <authorList>
            <person name="Singleton D.R."/>
            <person name="Dickey A.N."/>
            <person name="Scholl E.H."/>
            <person name="Wright F.A."/>
            <person name="Aitken M.D."/>
        </authorList>
    </citation>
    <scope>NUCLEOTIDE SEQUENCE [LARGE SCALE GENOMIC DNA]</scope>
    <source>
        <strain evidence="2">TR3.2</strain>
    </source>
</reference>
<name>A0A1B1YPS1_9GAMM</name>